<dbReference type="Gene3D" id="1.10.287.950">
    <property type="entry name" value="Methyl-accepting chemotaxis protein"/>
    <property type="match status" value="1"/>
</dbReference>
<comment type="caution">
    <text evidence="8">The sequence shown here is derived from an EMBL/GenBank/DDBJ whole genome shotgun (WGS) entry which is preliminary data.</text>
</comment>
<feature type="transmembrane region" description="Helical" evidence="5">
    <location>
        <begin position="267"/>
        <end position="289"/>
    </location>
</feature>
<dbReference type="EMBL" id="DPVV01000472">
    <property type="protein sequence ID" value="HCL03529.1"/>
    <property type="molecule type" value="Genomic_DNA"/>
</dbReference>
<dbReference type="GO" id="GO:0005886">
    <property type="term" value="C:plasma membrane"/>
    <property type="evidence" value="ECO:0007669"/>
    <property type="project" value="TreeGrafter"/>
</dbReference>
<keyword evidence="5" id="KW-1133">Transmembrane helix</keyword>
<name>A0A3D2X8Q2_9FIRM</name>
<dbReference type="PANTHER" id="PTHR43531:SF11">
    <property type="entry name" value="METHYL-ACCEPTING CHEMOTAXIS PROTEIN 3"/>
    <property type="match status" value="1"/>
</dbReference>
<evidence type="ECO:0000256" key="4">
    <source>
        <dbReference type="SAM" id="Coils"/>
    </source>
</evidence>
<keyword evidence="1" id="KW-0145">Chemotaxis</keyword>
<dbReference type="SMART" id="SM00283">
    <property type="entry name" value="MA"/>
    <property type="match status" value="1"/>
</dbReference>
<dbReference type="Pfam" id="PF00015">
    <property type="entry name" value="MCPsignal"/>
    <property type="match status" value="1"/>
</dbReference>
<evidence type="ECO:0000256" key="1">
    <source>
        <dbReference type="ARBA" id="ARBA00022500"/>
    </source>
</evidence>
<feature type="domain" description="HAMP" evidence="7">
    <location>
        <begin position="294"/>
        <end position="346"/>
    </location>
</feature>
<evidence type="ECO:0000256" key="3">
    <source>
        <dbReference type="PROSITE-ProRule" id="PRU00284"/>
    </source>
</evidence>
<dbReference type="Pfam" id="PF22673">
    <property type="entry name" value="MCP-like_PDC_1"/>
    <property type="match status" value="1"/>
</dbReference>
<feature type="non-terminal residue" evidence="8">
    <location>
        <position position="1"/>
    </location>
</feature>
<dbReference type="InterPro" id="IPR004089">
    <property type="entry name" value="MCPsignal_dom"/>
</dbReference>
<dbReference type="PROSITE" id="PS50111">
    <property type="entry name" value="CHEMOTAXIS_TRANSDUC_2"/>
    <property type="match status" value="1"/>
</dbReference>
<dbReference type="GO" id="GO:0006935">
    <property type="term" value="P:chemotaxis"/>
    <property type="evidence" value="ECO:0007669"/>
    <property type="project" value="UniProtKB-KW"/>
</dbReference>
<dbReference type="Proteomes" id="UP000262969">
    <property type="component" value="Unassembled WGS sequence"/>
</dbReference>
<evidence type="ECO:0000259" key="7">
    <source>
        <dbReference type="PROSITE" id="PS50885"/>
    </source>
</evidence>
<gene>
    <name evidence="8" type="ORF">DHW61_14160</name>
</gene>
<dbReference type="AlphaFoldDB" id="A0A3D2X8Q2"/>
<dbReference type="SMART" id="SM00304">
    <property type="entry name" value="HAMP"/>
    <property type="match status" value="1"/>
</dbReference>
<comment type="similarity">
    <text evidence="2">Belongs to the methyl-accepting chemotaxis (MCP) protein family.</text>
</comment>
<dbReference type="PROSITE" id="PS50885">
    <property type="entry name" value="HAMP"/>
    <property type="match status" value="1"/>
</dbReference>
<feature type="coiled-coil region" evidence="4">
    <location>
        <begin position="427"/>
        <end position="454"/>
    </location>
</feature>
<dbReference type="SUPFAM" id="SSF58104">
    <property type="entry name" value="Methyl-accepting chemotaxis protein (MCP) signaling domain"/>
    <property type="match status" value="1"/>
</dbReference>
<evidence type="ECO:0000313" key="8">
    <source>
        <dbReference type="EMBL" id="HCL03529.1"/>
    </source>
</evidence>
<proteinExistence type="inferred from homology"/>
<sequence length="646" mass="70701">GIFDDASSVADIILTYVEKQYIKSLALSDIDKLPLYQGQVYDNKLSKMDYETEKFIIEISKSSIINYPTITGVGVMFEPYEFDSKIKSYSLYIKQGYLEAKPGTYGDYEKYSIQPYFTEAHTNLKPVFTDPQDYNGVTFISATYPIVIEGDFKGVIVVDIDITNFEQLKIQNDNFSSMYTTIYNPHGLIIYDSESQVNTGDDLTNYLASEKDHNKMLQKFEGEEAFTIQTKQKNGGSEIRFLYPIQAGSECWWAQTSISIMDMYKSVIGTVIILTVFTLAGLLVITLLVSRSMKKRLAPIQGIVDAAEKIAQGEFDIIVESKDDDEIGKLAKSFTMTANTLNLIIDDINYLLNEMAKGNFVIESSCKENYVGGFQPILKSVGHISRQLSNTLHEINEAADQVASASGAMADGSSSLAEGCTDQASSVEELVATITSLENDIEENTNNALEASKKMQRIGETAQESGVKMNELTLAMEKISQSSGQIAEIIATIEGIAEQTNLLSLNAAIEAARAGEAGRGFTVVAEEIRKLANQSALAVQSTRELIEAALSEIENGNAITSQTHESLQQVEVGVIEAISLTESTKDASISQAQAMKEITSVVEQISVVVQNNSATAEESSATSEELSAQAQTLADLVGKFKLRNDL</sequence>
<dbReference type="Gene3D" id="6.10.340.10">
    <property type="match status" value="1"/>
</dbReference>
<keyword evidence="5" id="KW-0472">Membrane</keyword>
<dbReference type="GO" id="GO:0007165">
    <property type="term" value="P:signal transduction"/>
    <property type="evidence" value="ECO:0007669"/>
    <property type="project" value="UniProtKB-KW"/>
</dbReference>
<dbReference type="GO" id="GO:0004888">
    <property type="term" value="F:transmembrane signaling receptor activity"/>
    <property type="evidence" value="ECO:0007669"/>
    <property type="project" value="TreeGrafter"/>
</dbReference>
<dbReference type="CDD" id="cd12913">
    <property type="entry name" value="PDC1_MCP_like"/>
    <property type="match status" value="1"/>
</dbReference>
<dbReference type="PANTHER" id="PTHR43531">
    <property type="entry name" value="PROTEIN ICFG"/>
    <property type="match status" value="1"/>
</dbReference>
<evidence type="ECO:0000259" key="6">
    <source>
        <dbReference type="PROSITE" id="PS50111"/>
    </source>
</evidence>
<evidence type="ECO:0000313" key="9">
    <source>
        <dbReference type="Proteomes" id="UP000262969"/>
    </source>
</evidence>
<evidence type="ECO:0000256" key="2">
    <source>
        <dbReference type="ARBA" id="ARBA00029447"/>
    </source>
</evidence>
<protein>
    <recommendedName>
        <fullName evidence="10">Methyl-accepting chemotaxis protein</fullName>
    </recommendedName>
</protein>
<keyword evidence="3" id="KW-0807">Transducer</keyword>
<organism evidence="8 9">
    <name type="scientific">Lachnoclostridium phytofermentans</name>
    <dbReference type="NCBI Taxonomy" id="66219"/>
    <lineage>
        <taxon>Bacteria</taxon>
        <taxon>Bacillati</taxon>
        <taxon>Bacillota</taxon>
        <taxon>Clostridia</taxon>
        <taxon>Lachnospirales</taxon>
        <taxon>Lachnospiraceae</taxon>
    </lineage>
</organism>
<keyword evidence="4" id="KW-0175">Coiled coil</keyword>
<reference evidence="8 9" key="1">
    <citation type="journal article" date="2018" name="Nat. Biotechnol.">
        <title>A standardized bacterial taxonomy based on genome phylogeny substantially revises the tree of life.</title>
        <authorList>
            <person name="Parks D.H."/>
            <person name="Chuvochina M."/>
            <person name="Waite D.W."/>
            <person name="Rinke C."/>
            <person name="Skarshewski A."/>
            <person name="Chaumeil P.A."/>
            <person name="Hugenholtz P."/>
        </authorList>
    </citation>
    <scope>NUCLEOTIDE SEQUENCE [LARGE SCALE GENOMIC DNA]</scope>
    <source>
        <strain evidence="8">UBA11728</strain>
    </source>
</reference>
<dbReference type="InterPro" id="IPR003660">
    <property type="entry name" value="HAMP_dom"/>
</dbReference>
<evidence type="ECO:0000256" key="5">
    <source>
        <dbReference type="SAM" id="Phobius"/>
    </source>
</evidence>
<feature type="domain" description="Methyl-accepting transducer" evidence="6">
    <location>
        <begin position="398"/>
        <end position="627"/>
    </location>
</feature>
<dbReference type="InterPro" id="IPR051310">
    <property type="entry name" value="MCP_chemotaxis"/>
</dbReference>
<dbReference type="Pfam" id="PF00672">
    <property type="entry name" value="HAMP"/>
    <property type="match status" value="1"/>
</dbReference>
<keyword evidence="5" id="KW-0812">Transmembrane</keyword>
<accession>A0A3D2X8Q2</accession>
<dbReference type="CDD" id="cd06225">
    <property type="entry name" value="HAMP"/>
    <property type="match status" value="1"/>
</dbReference>
<evidence type="ECO:0008006" key="10">
    <source>
        <dbReference type="Google" id="ProtNLM"/>
    </source>
</evidence>
<dbReference type="Gene3D" id="3.30.450.20">
    <property type="entry name" value="PAS domain"/>
    <property type="match status" value="2"/>
</dbReference>